<proteinExistence type="predicted"/>
<evidence type="ECO:0000259" key="1">
    <source>
        <dbReference type="Pfam" id="PF01926"/>
    </source>
</evidence>
<dbReference type="Gene3D" id="3.40.50.300">
    <property type="entry name" value="P-loop containing nucleotide triphosphate hydrolases"/>
    <property type="match status" value="1"/>
</dbReference>
<dbReference type="Pfam" id="PF01926">
    <property type="entry name" value="MMR_HSR1"/>
    <property type="match status" value="1"/>
</dbReference>
<organism evidence="2 3">
    <name type="scientific">Funneliformis geosporum</name>
    <dbReference type="NCBI Taxonomy" id="1117311"/>
    <lineage>
        <taxon>Eukaryota</taxon>
        <taxon>Fungi</taxon>
        <taxon>Fungi incertae sedis</taxon>
        <taxon>Mucoromycota</taxon>
        <taxon>Glomeromycotina</taxon>
        <taxon>Glomeromycetes</taxon>
        <taxon>Glomerales</taxon>
        <taxon>Glomeraceae</taxon>
        <taxon>Funneliformis</taxon>
    </lineage>
</organism>
<dbReference type="SUPFAM" id="SSF52540">
    <property type="entry name" value="P-loop containing nucleoside triphosphate hydrolases"/>
    <property type="match status" value="1"/>
</dbReference>
<feature type="domain" description="G" evidence="1">
    <location>
        <begin position="3"/>
        <end position="79"/>
    </location>
</feature>
<feature type="non-terminal residue" evidence="2">
    <location>
        <position position="84"/>
    </location>
</feature>
<reference evidence="2" key="1">
    <citation type="submission" date="2022-08" db="EMBL/GenBank/DDBJ databases">
        <authorList>
            <person name="Kallberg Y."/>
            <person name="Tangrot J."/>
            <person name="Rosling A."/>
        </authorList>
    </citation>
    <scope>NUCLEOTIDE SEQUENCE</scope>
    <source>
        <strain evidence="2">Wild A</strain>
    </source>
</reference>
<dbReference type="AlphaFoldDB" id="A0A9W4T640"/>
<dbReference type="InterPro" id="IPR027417">
    <property type="entry name" value="P-loop_NTPase"/>
</dbReference>
<keyword evidence="3" id="KW-1185">Reference proteome</keyword>
<evidence type="ECO:0000313" key="3">
    <source>
        <dbReference type="Proteomes" id="UP001153678"/>
    </source>
</evidence>
<evidence type="ECO:0000313" key="2">
    <source>
        <dbReference type="EMBL" id="CAI2193744.1"/>
    </source>
</evidence>
<accession>A0A9W4T640</accession>
<comment type="caution">
    <text evidence="2">The sequence shown here is derived from an EMBL/GenBank/DDBJ whole genome shotgun (WGS) entry which is preliminary data.</text>
</comment>
<protein>
    <submittedName>
        <fullName evidence="2">5427_t:CDS:1</fullName>
    </submittedName>
</protein>
<dbReference type="EMBL" id="CAMKVN010009988">
    <property type="protein sequence ID" value="CAI2193744.1"/>
    <property type="molecule type" value="Genomic_DNA"/>
</dbReference>
<dbReference type="GO" id="GO:0005525">
    <property type="term" value="F:GTP binding"/>
    <property type="evidence" value="ECO:0007669"/>
    <property type="project" value="InterPro"/>
</dbReference>
<dbReference type="Proteomes" id="UP001153678">
    <property type="component" value="Unassembled WGS sequence"/>
</dbReference>
<dbReference type="InterPro" id="IPR006073">
    <property type="entry name" value="GTP-bd"/>
</dbReference>
<sequence>MKKITIIGNKEVGKTTLFRQLVKNYSPLKIKGEIKPSPLINYTESIIKIGDNIYKLIDTPSFILSPKTEVEKGIKEQAENLLNV</sequence>
<gene>
    <name evidence="2" type="ORF">FWILDA_LOCUS16229</name>
</gene>
<dbReference type="OrthoDB" id="10537267at2759"/>
<name>A0A9W4T640_9GLOM</name>